<evidence type="ECO:0000256" key="2">
    <source>
        <dbReference type="SAM" id="Phobius"/>
    </source>
</evidence>
<feature type="compositionally biased region" description="Polar residues" evidence="1">
    <location>
        <begin position="24"/>
        <end position="36"/>
    </location>
</feature>
<keyword evidence="2" id="KW-0472">Membrane</keyword>
<feature type="region of interest" description="Disordered" evidence="1">
    <location>
        <begin position="1"/>
        <end position="43"/>
    </location>
</feature>
<sequence length="265" mass="29747">MWDVAGSGGDASWDSDRRIDRVNPTRTPLNMESNAHTPAEGGEEVAIKANDPYSAFPERAMTEVYNSNLNDLDYTPALFNLRRTKRCRVESFVALFILLVTLMGCIFALVTSIFSYRSPTAVVRVDCLNVWGRTSFGLSRRYSNHELFCPNFFMKSDSYAGLYIITVFAVIVGCCFSMLSIICGRVFLCTYFVHSLLALSWVFVLGALIMAVIMYREKLCRNMSLREVGFKLGPAFGVTAGLLSFLTFALIVVVVLAVKYRNTYR</sequence>
<feature type="compositionally biased region" description="Basic and acidic residues" evidence="1">
    <location>
        <begin position="14"/>
        <end position="23"/>
    </location>
</feature>
<evidence type="ECO:0000313" key="4">
    <source>
        <dbReference type="Proteomes" id="UP000673552"/>
    </source>
</evidence>
<keyword evidence="2" id="KW-0812">Transmembrane</keyword>
<keyword evidence="2" id="KW-1133">Transmembrane helix</keyword>
<feature type="transmembrane region" description="Helical" evidence="2">
    <location>
        <begin position="235"/>
        <end position="258"/>
    </location>
</feature>
<dbReference type="AlphaFoldDB" id="A0A836KIR2"/>
<proteinExistence type="predicted"/>
<organism evidence="3 4">
    <name type="scientific">Leishmania martiniquensis</name>
    <dbReference type="NCBI Taxonomy" id="1580590"/>
    <lineage>
        <taxon>Eukaryota</taxon>
        <taxon>Discoba</taxon>
        <taxon>Euglenozoa</taxon>
        <taxon>Kinetoplastea</taxon>
        <taxon>Metakinetoplastina</taxon>
        <taxon>Trypanosomatida</taxon>
        <taxon>Trypanosomatidae</taxon>
        <taxon>Leishmaniinae</taxon>
        <taxon>Leishmania</taxon>
    </lineage>
</organism>
<dbReference type="KEGG" id="lmat:92513196"/>
<dbReference type="Proteomes" id="UP000673552">
    <property type="component" value="Chromosome 28"/>
</dbReference>
<evidence type="ECO:0000313" key="3">
    <source>
        <dbReference type="EMBL" id="KAG5474352.1"/>
    </source>
</evidence>
<accession>A0A836KIR2</accession>
<name>A0A836KIR2_9TRYP</name>
<protein>
    <recommendedName>
        <fullName evidence="5">Amastin-like protein</fullName>
    </recommendedName>
</protein>
<feature type="transmembrane region" description="Helical" evidence="2">
    <location>
        <begin position="160"/>
        <end position="184"/>
    </location>
</feature>
<feature type="transmembrane region" description="Helical" evidence="2">
    <location>
        <begin position="196"/>
        <end position="215"/>
    </location>
</feature>
<dbReference type="OrthoDB" id="264655at2759"/>
<gene>
    <name evidence="3" type="ORF">LSCM1_03132</name>
</gene>
<dbReference type="EMBL" id="JAFEUZ010000028">
    <property type="protein sequence ID" value="KAG5474352.1"/>
    <property type="molecule type" value="Genomic_DNA"/>
</dbReference>
<comment type="caution">
    <text evidence="3">The sequence shown here is derived from an EMBL/GenBank/DDBJ whole genome shotgun (WGS) entry which is preliminary data.</text>
</comment>
<reference evidence="3 4" key="1">
    <citation type="submission" date="2021-03" db="EMBL/GenBank/DDBJ databases">
        <title>Leishmania (Mundinia) martiniquensis Genome sequencing and assembly.</title>
        <authorList>
            <person name="Almutairi H."/>
            <person name="Gatherer D."/>
        </authorList>
    </citation>
    <scope>NUCLEOTIDE SEQUENCE [LARGE SCALE GENOMIC DNA]</scope>
    <source>
        <strain evidence="3">LSCM1</strain>
    </source>
</reference>
<feature type="transmembrane region" description="Helical" evidence="2">
    <location>
        <begin position="92"/>
        <end position="116"/>
    </location>
</feature>
<evidence type="ECO:0008006" key="5">
    <source>
        <dbReference type="Google" id="ProtNLM"/>
    </source>
</evidence>
<dbReference type="RefSeq" id="XP_067177294.1">
    <property type="nucleotide sequence ID" value="XM_067320684.1"/>
</dbReference>
<evidence type="ECO:0000256" key="1">
    <source>
        <dbReference type="SAM" id="MobiDB-lite"/>
    </source>
</evidence>
<keyword evidence="4" id="KW-1185">Reference proteome</keyword>
<dbReference type="GeneID" id="92513196"/>